<keyword evidence="5" id="KW-1185">Reference proteome</keyword>
<comment type="caution">
    <text evidence="4">The sequence shown here is derived from an EMBL/GenBank/DDBJ whole genome shotgun (WGS) entry which is preliminary data.</text>
</comment>
<feature type="compositionally biased region" description="Low complexity" evidence="2">
    <location>
        <begin position="258"/>
        <end position="278"/>
    </location>
</feature>
<feature type="domain" description="CCHC-type" evidence="3">
    <location>
        <begin position="215"/>
        <end position="230"/>
    </location>
</feature>
<reference evidence="4 5" key="1">
    <citation type="submission" date="2021-02" db="EMBL/GenBank/DDBJ databases">
        <title>Plant Genome Project.</title>
        <authorList>
            <person name="Zhang R.-G."/>
        </authorList>
    </citation>
    <scope>NUCLEOTIDE SEQUENCE [LARGE SCALE GENOMIC DNA]</scope>
    <source>
        <tissue evidence="4">Leaves</tissue>
    </source>
</reference>
<sequence>MRRGRSPTKRAAARAPAPAEEHVDESVNVSTPPTPSPPPQPTVPEGGLVDVAQMAQILAAALHQPREPNVSIERARKLGTKPYDEDQMVTYSAFLLKDWAKDWWKALKRRHLGSMSVVDYERRFLETIMVMSYIADNEEEKANSSQGGPSKLARTGGQSTWSSSQRSSAGPQSSQTSLKPATVFSGTTESMRIIPLCSRCGRNHTSECRQGITGCYRCGQKGHFMKDCSQAEPANTSKPMIRSTATGQTSGGRGQQRGGFQFRGPSSSGQPSRGTSRSEPLRGQPGRPRTQARVFAVTQQKAEATLEVVKVQLQYLIEMPMC</sequence>
<dbReference type="SMART" id="SM00343">
    <property type="entry name" value="ZnF_C2HC"/>
    <property type="match status" value="1"/>
</dbReference>
<feature type="compositionally biased region" description="Basic residues" evidence="2">
    <location>
        <begin position="1"/>
        <end position="12"/>
    </location>
</feature>
<dbReference type="SUPFAM" id="SSF57756">
    <property type="entry name" value="Retrovirus zinc finger-like domains"/>
    <property type="match status" value="1"/>
</dbReference>
<dbReference type="InterPro" id="IPR001878">
    <property type="entry name" value="Znf_CCHC"/>
</dbReference>
<evidence type="ECO:0000259" key="3">
    <source>
        <dbReference type="PROSITE" id="PS50158"/>
    </source>
</evidence>
<organism evidence="4 5">
    <name type="scientific">Xanthoceras sorbifolium</name>
    <dbReference type="NCBI Taxonomy" id="99658"/>
    <lineage>
        <taxon>Eukaryota</taxon>
        <taxon>Viridiplantae</taxon>
        <taxon>Streptophyta</taxon>
        <taxon>Embryophyta</taxon>
        <taxon>Tracheophyta</taxon>
        <taxon>Spermatophyta</taxon>
        <taxon>Magnoliopsida</taxon>
        <taxon>eudicotyledons</taxon>
        <taxon>Gunneridae</taxon>
        <taxon>Pentapetalae</taxon>
        <taxon>rosids</taxon>
        <taxon>malvids</taxon>
        <taxon>Sapindales</taxon>
        <taxon>Sapindaceae</taxon>
        <taxon>Xanthoceroideae</taxon>
        <taxon>Xanthoceras</taxon>
    </lineage>
</organism>
<protein>
    <recommendedName>
        <fullName evidence="3">CCHC-type domain-containing protein</fullName>
    </recommendedName>
</protein>
<dbReference type="Pfam" id="PF00098">
    <property type="entry name" value="zf-CCHC"/>
    <property type="match status" value="1"/>
</dbReference>
<dbReference type="InterPro" id="IPR036875">
    <property type="entry name" value="Znf_CCHC_sf"/>
</dbReference>
<dbReference type="Gene3D" id="4.10.60.10">
    <property type="entry name" value="Zinc finger, CCHC-type"/>
    <property type="match status" value="1"/>
</dbReference>
<feature type="region of interest" description="Disordered" evidence="2">
    <location>
        <begin position="230"/>
        <end position="293"/>
    </location>
</feature>
<feature type="region of interest" description="Disordered" evidence="2">
    <location>
        <begin position="1"/>
        <end position="46"/>
    </location>
</feature>
<feature type="region of interest" description="Disordered" evidence="2">
    <location>
        <begin position="139"/>
        <end position="184"/>
    </location>
</feature>
<name>A0ABQ8HZ22_9ROSI</name>
<feature type="compositionally biased region" description="Pro residues" evidence="2">
    <location>
        <begin position="32"/>
        <end position="42"/>
    </location>
</feature>
<dbReference type="EMBL" id="JAFEMO010000006">
    <property type="protein sequence ID" value="KAH7569590.1"/>
    <property type="molecule type" value="Genomic_DNA"/>
</dbReference>
<gene>
    <name evidence="4" type="ORF">JRO89_XS06G0200200</name>
</gene>
<evidence type="ECO:0000256" key="2">
    <source>
        <dbReference type="SAM" id="MobiDB-lite"/>
    </source>
</evidence>
<keyword evidence="1" id="KW-0862">Zinc</keyword>
<dbReference type="PROSITE" id="PS50158">
    <property type="entry name" value="ZF_CCHC"/>
    <property type="match status" value="1"/>
</dbReference>
<keyword evidence="1" id="KW-0863">Zinc-finger</keyword>
<dbReference type="Proteomes" id="UP000827721">
    <property type="component" value="Unassembled WGS sequence"/>
</dbReference>
<proteinExistence type="predicted"/>
<evidence type="ECO:0000256" key="1">
    <source>
        <dbReference type="PROSITE-ProRule" id="PRU00047"/>
    </source>
</evidence>
<evidence type="ECO:0000313" key="4">
    <source>
        <dbReference type="EMBL" id="KAH7569590.1"/>
    </source>
</evidence>
<feature type="compositionally biased region" description="Low complexity" evidence="2">
    <location>
        <begin position="154"/>
        <end position="175"/>
    </location>
</feature>
<keyword evidence="1" id="KW-0479">Metal-binding</keyword>
<accession>A0ABQ8HZ22</accession>
<evidence type="ECO:0000313" key="5">
    <source>
        <dbReference type="Proteomes" id="UP000827721"/>
    </source>
</evidence>